<dbReference type="PANTHER" id="PTHR10795">
    <property type="entry name" value="PROPROTEIN CONVERTASE SUBTILISIN/KEXIN"/>
    <property type="match status" value="1"/>
</dbReference>
<evidence type="ECO:0000313" key="16">
    <source>
        <dbReference type="Proteomes" id="UP001302477"/>
    </source>
</evidence>
<dbReference type="PROSITE" id="PS00138">
    <property type="entry name" value="SUBTILASE_SER"/>
    <property type="match status" value="1"/>
</dbReference>
<gene>
    <name evidence="15" type="ORF">R5R33_05830</name>
</gene>
<dbReference type="InterPro" id="IPR034197">
    <property type="entry name" value="Peptidases_S8_3"/>
</dbReference>
<dbReference type="SUPFAM" id="SSF52743">
    <property type="entry name" value="Subtilisin-like"/>
    <property type="match status" value="1"/>
</dbReference>
<keyword evidence="4 8" id="KW-0378">Hydrolase</keyword>
<keyword evidence="6" id="KW-0325">Glycoprotein</keyword>
<dbReference type="Pfam" id="PF00082">
    <property type="entry name" value="Peptidase_S8"/>
    <property type="match status" value="1"/>
</dbReference>
<feature type="active site" description="Charge relay system" evidence="7 8">
    <location>
        <position position="610"/>
    </location>
</feature>
<evidence type="ECO:0000256" key="4">
    <source>
        <dbReference type="ARBA" id="ARBA00022801"/>
    </source>
</evidence>
<dbReference type="KEGG" id="mpaf:R5R33_05830"/>
<dbReference type="Proteomes" id="UP001302477">
    <property type="component" value="Chromosome"/>
</dbReference>
<dbReference type="InterPro" id="IPR023828">
    <property type="entry name" value="Peptidase_S8_Ser-AS"/>
</dbReference>
<dbReference type="CDD" id="cd02120">
    <property type="entry name" value="PA_subtilisin_like"/>
    <property type="match status" value="1"/>
</dbReference>
<dbReference type="PRINTS" id="PR00723">
    <property type="entry name" value="SUBTILISIN"/>
</dbReference>
<organism evidence="15 16">
    <name type="scientific">Microbulbifer pacificus</name>
    <dbReference type="NCBI Taxonomy" id="407164"/>
    <lineage>
        <taxon>Bacteria</taxon>
        <taxon>Pseudomonadati</taxon>
        <taxon>Pseudomonadota</taxon>
        <taxon>Gammaproteobacteria</taxon>
        <taxon>Cellvibrionales</taxon>
        <taxon>Microbulbiferaceae</taxon>
        <taxon>Microbulbifer</taxon>
    </lineage>
</organism>
<reference evidence="15 16" key="1">
    <citation type="submission" date="2023-10" db="EMBL/GenBank/DDBJ databases">
        <title>Description of Microbulbifer bruguierae sp. nov., isolated from the sediments of mangrove plant Bruguiera sexangula and comparative genomic analyses of the genus Microbulbifer.</title>
        <authorList>
            <person name="Long M."/>
        </authorList>
    </citation>
    <scope>NUCLEOTIDE SEQUENCE [LARGE SCALE GENOMIC DNA]</scope>
    <source>
        <strain evidence="15 16">SPO729</strain>
    </source>
</reference>
<keyword evidence="11" id="KW-1133">Transmembrane helix</keyword>
<evidence type="ECO:0000256" key="11">
    <source>
        <dbReference type="SAM" id="Phobius"/>
    </source>
</evidence>
<evidence type="ECO:0000259" key="13">
    <source>
        <dbReference type="Pfam" id="PF02225"/>
    </source>
</evidence>
<evidence type="ECO:0000256" key="6">
    <source>
        <dbReference type="ARBA" id="ARBA00023180"/>
    </source>
</evidence>
<keyword evidence="16" id="KW-1185">Reference proteome</keyword>
<dbReference type="InterPro" id="IPR010259">
    <property type="entry name" value="S8pro/Inhibitor_I9"/>
</dbReference>
<dbReference type="InterPro" id="IPR003137">
    <property type="entry name" value="PA_domain"/>
</dbReference>
<dbReference type="InterPro" id="IPR022398">
    <property type="entry name" value="Peptidase_S8_His-AS"/>
</dbReference>
<evidence type="ECO:0000256" key="1">
    <source>
        <dbReference type="ARBA" id="ARBA00011073"/>
    </source>
</evidence>
<dbReference type="InterPro" id="IPR036852">
    <property type="entry name" value="Peptidase_S8/S53_dom_sf"/>
</dbReference>
<comment type="similarity">
    <text evidence="1 8 9">Belongs to the peptidase S8 family.</text>
</comment>
<evidence type="ECO:0000256" key="5">
    <source>
        <dbReference type="ARBA" id="ARBA00022825"/>
    </source>
</evidence>
<evidence type="ECO:0000259" key="12">
    <source>
        <dbReference type="Pfam" id="PF00082"/>
    </source>
</evidence>
<proteinExistence type="inferred from homology"/>
<protein>
    <submittedName>
        <fullName evidence="15">S8 family serine peptidase</fullName>
    </submittedName>
</protein>
<feature type="transmembrane region" description="Helical" evidence="11">
    <location>
        <begin position="1605"/>
        <end position="1622"/>
    </location>
</feature>
<dbReference type="InterPro" id="IPR017311">
    <property type="entry name" value="Sama-2696"/>
</dbReference>
<evidence type="ECO:0000313" key="15">
    <source>
        <dbReference type="EMBL" id="WOX06652.1"/>
    </source>
</evidence>
<dbReference type="Pfam" id="PF02225">
    <property type="entry name" value="PA"/>
    <property type="match status" value="1"/>
</dbReference>
<keyword evidence="3" id="KW-0732">Signal</keyword>
<keyword evidence="11" id="KW-0812">Transmembrane</keyword>
<dbReference type="PROSITE" id="PS51892">
    <property type="entry name" value="SUBTILASE"/>
    <property type="match status" value="1"/>
</dbReference>
<dbReference type="Pfam" id="PF05922">
    <property type="entry name" value="Inhibitor_I9"/>
    <property type="match status" value="1"/>
</dbReference>
<dbReference type="PIRSF" id="PIRSF037895">
    <property type="entry name" value="Subtilisin_rel_Sama_2696"/>
    <property type="match status" value="1"/>
</dbReference>
<keyword evidence="2 8" id="KW-0645">Protease</keyword>
<sequence length="1632" mass="176193">MIQLSDAPVATYQGGTANLRATNLRSQKQPVGVVSSSKINKLFVQGAEQTPAVSQYQSYLYGKQEAAIREASNILGRRLNVHRQFTVAFNGFSVKLTQEQAQKMSQIPGISNVVRSKNRPFMTDQGPAHIGAESAWAGVNTHGNLPVKGEGVIVGIIDTGVNTDHEAFADVGGDGYDHSNPWGQGNYVGDCALDEYESMCNDKLIGVRSYSIITDFFSSPEAQAPDWQHWQPLKQIRPPVGEDYQGHGSHVASTAAGNVIFDTPMLYTQLGDGDGADTGFRFERVSGVAPHANIVSYQVCYPGDKPAYQGCPEEALVAGIEDAIVDGVDVINFSIGGAEKLPWEDPVEMAFLSAREAGILVATAAGNSGTDGNQELLGYIDHSSPWLLNVAATTHGRNMATSDIALENLSGGDATITPPTVTGKGIGETFSGFFKLAANHGDTRCLEPFPAGTFTADDIVVCERGDNARVAKAANVQAGGAGGMVLYNTTSYGTGSDLVADVYPIPTIHIDYNNWSGTYANNYIGLQDWLASGSDHMGTITATTISRVVDPAEADKLAAFSSRGPSSQTREHLIPSVAAPGVDIYAAFADEHPFDSLSLSSDYAFLSGTSMASPHVAGAMALMRQAKPDWTAAEISSALQMTATPVIFNDSLWGEDWQDAGNYRAGSGRIDVEAALAAGLVMDETVENFHNANPQNGGAVRNLNLPELVNMHCERTCSWVRTVTATKDGTWTATPGKVVNWATHPSNQHEQVGIDIAVKPASFTLKAGETQSVVVTATVTATQDAFGTADDIELHSDVTFSSDDGETPNAQWPLVFNFFKGEMPSMLDVVAHRNQGKHTIKDLPLKKIAQGSYRAYAPALASKQTLTLTQDNDTTILLGDYGIHKQIYLPDYSATIDDLDDLTSEHVHVEWQSVPSGAKRVYARVSALSTTAKNAWEAGVPVVSMGRDLNNDGEIQFMDEVMCVSYHEDFDNFCNVADPDAGNYWVVVENAYNFGPWELEDTMELTMGVVTGEIAGNVTVSGPASTNGLEPVDLAINWDMDMAQGDEYLLAIDVGTDANNAGNLGMTSVNLLRGDNEWTASGSQDRARAGDIVDIKLHMMENVSGADRAFEINAVIPEGLTLVPESLNLPSGYAEQLTVEDGKLHLKAEQADTSEWEPRYDFTTNATDAMCRTPDYGDYPTGGSANGGYVDLAQYGLNPILGGNWNDQSYRFDFAWFFGNEHKEYLHYNNADAPYSAFTVSPMGYIQLDQMPLFFQDHRPLPFQDFPDSLIAPFWRGNQTFFDNTSLGVNLVQRPWDLDSQEGITVAYAGDELLIEYDNAATQLKTYDPELGRNVYLNQGDSYDFEMILNMAARFGDGEYEIIMAYDNLDFASQGEHGSIGVKGFTGPRGTYGPYSEYKGTQYAYNDLMSKLSDNLVVCYDYVGPESSQFDITFQVRVDESVAGQDLTIATQASIDGAQQVADHTISVNSNLSLGEFNDITVDENASFDITVAYSDDDSGKNVISVSGDHISYVADDHTPGAEVTITPEANWHGETQVTVTVADALYPTDKVSKSFRLTVVSDGVEPGCTDSNATNYDAGATEDDGSCAYPEPAPETKPKKKKSGGATGTLLLGLLMLLGLGRRYRLTGRQR</sequence>
<dbReference type="RefSeq" id="WP_318955104.1">
    <property type="nucleotide sequence ID" value="NZ_CP137555.1"/>
</dbReference>
<feature type="domain" description="PA" evidence="13">
    <location>
        <begin position="455"/>
        <end position="513"/>
    </location>
</feature>
<dbReference type="InterPro" id="IPR045051">
    <property type="entry name" value="SBT"/>
</dbReference>
<dbReference type="InterPro" id="IPR023827">
    <property type="entry name" value="Peptidase_S8_Asp-AS"/>
</dbReference>
<dbReference type="EMBL" id="CP137555">
    <property type="protein sequence ID" value="WOX06652.1"/>
    <property type="molecule type" value="Genomic_DNA"/>
</dbReference>
<feature type="region of interest" description="Disordered" evidence="10">
    <location>
        <begin position="1571"/>
        <end position="1605"/>
    </location>
</feature>
<feature type="domain" description="Inhibitor I9" evidence="14">
    <location>
        <begin position="81"/>
        <end position="119"/>
    </location>
</feature>
<feature type="active site" description="Charge relay system" evidence="7 8">
    <location>
        <position position="158"/>
    </location>
</feature>
<evidence type="ECO:0000256" key="8">
    <source>
        <dbReference type="PROSITE-ProRule" id="PRU01240"/>
    </source>
</evidence>
<accession>A0AAU0N0Z9</accession>
<evidence type="ECO:0000256" key="3">
    <source>
        <dbReference type="ARBA" id="ARBA00022729"/>
    </source>
</evidence>
<keyword evidence="11" id="KW-0472">Membrane</keyword>
<feature type="domain" description="Peptidase S8/S53" evidence="12">
    <location>
        <begin position="149"/>
        <end position="645"/>
    </location>
</feature>
<dbReference type="PROSITE" id="PS00137">
    <property type="entry name" value="SUBTILASE_HIS"/>
    <property type="match status" value="1"/>
</dbReference>
<dbReference type="Gene3D" id="3.50.30.30">
    <property type="match status" value="1"/>
</dbReference>
<keyword evidence="5 8" id="KW-0720">Serine protease</keyword>
<evidence type="ECO:0000256" key="7">
    <source>
        <dbReference type="PIRSR" id="PIRSR615500-1"/>
    </source>
</evidence>
<dbReference type="GO" id="GO:0006508">
    <property type="term" value="P:proteolysis"/>
    <property type="evidence" value="ECO:0007669"/>
    <property type="project" value="UniProtKB-KW"/>
</dbReference>
<name>A0AAU0N0Z9_9GAMM</name>
<evidence type="ECO:0000256" key="10">
    <source>
        <dbReference type="SAM" id="MobiDB-lite"/>
    </source>
</evidence>
<dbReference type="GO" id="GO:0004252">
    <property type="term" value="F:serine-type endopeptidase activity"/>
    <property type="evidence" value="ECO:0007669"/>
    <property type="project" value="UniProtKB-UniRule"/>
</dbReference>
<evidence type="ECO:0000259" key="14">
    <source>
        <dbReference type="Pfam" id="PF05922"/>
    </source>
</evidence>
<evidence type="ECO:0000256" key="2">
    <source>
        <dbReference type="ARBA" id="ARBA00022670"/>
    </source>
</evidence>
<dbReference type="PROSITE" id="PS00136">
    <property type="entry name" value="SUBTILASE_ASP"/>
    <property type="match status" value="1"/>
</dbReference>
<dbReference type="Gene3D" id="3.40.50.200">
    <property type="entry name" value="Peptidase S8/S53 domain"/>
    <property type="match status" value="1"/>
</dbReference>
<dbReference type="CDD" id="cd04852">
    <property type="entry name" value="Peptidases_S8_3"/>
    <property type="match status" value="1"/>
</dbReference>
<evidence type="ECO:0000256" key="9">
    <source>
        <dbReference type="RuleBase" id="RU003355"/>
    </source>
</evidence>
<dbReference type="InterPro" id="IPR000209">
    <property type="entry name" value="Peptidase_S8/S53_dom"/>
</dbReference>
<dbReference type="InterPro" id="IPR015500">
    <property type="entry name" value="Peptidase_S8_subtilisin-rel"/>
</dbReference>
<feature type="active site" description="Charge relay system" evidence="7 8">
    <location>
        <position position="247"/>
    </location>
</feature>